<gene>
    <name evidence="4" type="ORF">DYB37_013971</name>
</gene>
<dbReference type="InterPro" id="IPR054722">
    <property type="entry name" value="PolX-like_BBD"/>
</dbReference>
<dbReference type="EMBL" id="QUTH01005328">
    <property type="protein sequence ID" value="RHZ10145.1"/>
    <property type="molecule type" value="Genomic_DNA"/>
</dbReference>
<evidence type="ECO:0000259" key="3">
    <source>
        <dbReference type="PROSITE" id="PS50158"/>
    </source>
</evidence>
<dbReference type="AlphaFoldDB" id="A0A3R6XS72"/>
<protein>
    <recommendedName>
        <fullName evidence="3">CCHC-type domain-containing protein</fullName>
    </recommendedName>
</protein>
<sequence>MTSLATSRRREAENLTPNAFKRRNPSKGPTQVRQQDTDDIRYLAAQALKDIHEGASETGLLTLMTEISNLRWTSDIAFDDFTDKYCELVRKLETATAGQAPRTNDVAFQATAENTCFYCTKPGHLARQCHRKTGDMERGIYHKNIDEDGRQQQKPPPNGYPRDGWNHNQRGGRAGRGGRGRGNNRQDHTNNAAEDIFFLNEENSDEEIGCEVKIVMLNLNEDTNHDGEEQMTIIDSGASHMTGYHNILFDIEECQRHVRLANHQRIAVDMMGKFRIKNPNGSKCFFTNVLYVPTLRHTLVSVSALTSKERVTVQFKGKTCSIKVGD</sequence>
<dbReference type="Pfam" id="PF22936">
    <property type="entry name" value="Pol_BBD"/>
    <property type="match status" value="1"/>
</dbReference>
<comment type="caution">
    <text evidence="4">The sequence shown here is derived from an EMBL/GenBank/DDBJ whole genome shotgun (WGS) entry which is preliminary data.</text>
</comment>
<feature type="compositionally biased region" description="Gly residues" evidence="2">
    <location>
        <begin position="172"/>
        <end position="181"/>
    </location>
</feature>
<accession>A0A3R6XS72</accession>
<feature type="domain" description="CCHC-type" evidence="3">
    <location>
        <begin position="116"/>
        <end position="129"/>
    </location>
</feature>
<feature type="non-terminal residue" evidence="4">
    <location>
        <position position="326"/>
    </location>
</feature>
<dbReference type="SMART" id="SM00343">
    <property type="entry name" value="ZnF_C2HC"/>
    <property type="match status" value="1"/>
</dbReference>
<organism evidence="4 5">
    <name type="scientific">Aphanomyces astaci</name>
    <name type="common">Crayfish plague agent</name>
    <dbReference type="NCBI Taxonomy" id="112090"/>
    <lineage>
        <taxon>Eukaryota</taxon>
        <taxon>Sar</taxon>
        <taxon>Stramenopiles</taxon>
        <taxon>Oomycota</taxon>
        <taxon>Saprolegniomycetes</taxon>
        <taxon>Saprolegniales</taxon>
        <taxon>Verrucalvaceae</taxon>
        <taxon>Aphanomyces</taxon>
    </lineage>
</organism>
<dbReference type="SUPFAM" id="SSF57756">
    <property type="entry name" value="Retrovirus zinc finger-like domains"/>
    <property type="match status" value="1"/>
</dbReference>
<dbReference type="Proteomes" id="UP000285430">
    <property type="component" value="Unassembled WGS sequence"/>
</dbReference>
<reference evidence="4 5" key="1">
    <citation type="submission" date="2018-08" db="EMBL/GenBank/DDBJ databases">
        <title>Aphanomyces genome sequencing and annotation.</title>
        <authorList>
            <person name="Minardi D."/>
            <person name="Oidtmann B."/>
            <person name="Van Der Giezen M."/>
            <person name="Studholme D.J."/>
        </authorList>
    </citation>
    <scope>NUCLEOTIDE SEQUENCE [LARGE SCALE GENOMIC DNA]</scope>
    <source>
        <strain evidence="4 5">Da</strain>
    </source>
</reference>
<dbReference type="GO" id="GO:0008270">
    <property type="term" value="F:zinc ion binding"/>
    <property type="evidence" value="ECO:0007669"/>
    <property type="project" value="UniProtKB-KW"/>
</dbReference>
<dbReference type="PROSITE" id="PS50158">
    <property type="entry name" value="ZF_CCHC"/>
    <property type="match status" value="1"/>
</dbReference>
<proteinExistence type="predicted"/>
<dbReference type="GO" id="GO:0003676">
    <property type="term" value="F:nucleic acid binding"/>
    <property type="evidence" value="ECO:0007669"/>
    <property type="project" value="InterPro"/>
</dbReference>
<dbReference type="InterPro" id="IPR036875">
    <property type="entry name" value="Znf_CCHC_sf"/>
</dbReference>
<dbReference type="Gene3D" id="4.10.60.10">
    <property type="entry name" value="Zinc finger, CCHC-type"/>
    <property type="match status" value="1"/>
</dbReference>
<keyword evidence="1" id="KW-0863">Zinc-finger</keyword>
<keyword evidence="1" id="KW-0479">Metal-binding</keyword>
<feature type="region of interest" description="Disordered" evidence="2">
    <location>
        <begin position="1"/>
        <end position="36"/>
    </location>
</feature>
<keyword evidence="1" id="KW-0862">Zinc</keyword>
<evidence type="ECO:0000256" key="1">
    <source>
        <dbReference type="PROSITE-ProRule" id="PRU00047"/>
    </source>
</evidence>
<evidence type="ECO:0000256" key="2">
    <source>
        <dbReference type="SAM" id="MobiDB-lite"/>
    </source>
</evidence>
<evidence type="ECO:0000313" key="4">
    <source>
        <dbReference type="EMBL" id="RHZ10145.1"/>
    </source>
</evidence>
<evidence type="ECO:0000313" key="5">
    <source>
        <dbReference type="Proteomes" id="UP000285430"/>
    </source>
</evidence>
<feature type="region of interest" description="Disordered" evidence="2">
    <location>
        <begin position="143"/>
        <end position="189"/>
    </location>
</feature>
<dbReference type="InterPro" id="IPR001878">
    <property type="entry name" value="Znf_CCHC"/>
</dbReference>
<name>A0A3R6XS72_APHAT</name>